<keyword evidence="2" id="KW-0812">Transmembrane</keyword>
<dbReference type="EMBL" id="HBGN01032107">
    <property type="protein sequence ID" value="CAD9349058.1"/>
    <property type="molecule type" value="Transcribed_RNA"/>
</dbReference>
<reference evidence="3" key="1">
    <citation type="submission" date="2021-01" db="EMBL/GenBank/DDBJ databases">
        <authorList>
            <person name="Corre E."/>
            <person name="Pelletier E."/>
            <person name="Niang G."/>
            <person name="Scheremetjew M."/>
            <person name="Finn R."/>
            <person name="Kale V."/>
            <person name="Holt S."/>
            <person name="Cochrane G."/>
            <person name="Meng A."/>
            <person name="Brown T."/>
            <person name="Cohen L."/>
        </authorList>
    </citation>
    <scope>NUCLEOTIDE SEQUENCE</scope>
    <source>
        <strain evidence="3">Pop2</strain>
    </source>
</reference>
<keyword evidence="2" id="KW-1133">Transmembrane helix</keyword>
<evidence type="ECO:0000313" key="3">
    <source>
        <dbReference type="EMBL" id="CAD9349058.1"/>
    </source>
</evidence>
<dbReference type="PANTHER" id="PTHR14614">
    <property type="entry name" value="HEPATOCELLULAR CARCINOMA-ASSOCIATED ANTIGEN"/>
    <property type="match status" value="1"/>
</dbReference>
<dbReference type="InterPro" id="IPR029063">
    <property type="entry name" value="SAM-dependent_MTases_sf"/>
</dbReference>
<proteinExistence type="predicted"/>
<organism evidence="3">
    <name type="scientific">Ditylum brightwellii</name>
    <dbReference type="NCBI Taxonomy" id="49249"/>
    <lineage>
        <taxon>Eukaryota</taxon>
        <taxon>Sar</taxon>
        <taxon>Stramenopiles</taxon>
        <taxon>Ochrophyta</taxon>
        <taxon>Bacillariophyta</taxon>
        <taxon>Mediophyceae</taxon>
        <taxon>Lithodesmiophycidae</taxon>
        <taxon>Lithodesmiales</taxon>
        <taxon>Lithodesmiaceae</taxon>
        <taxon>Ditylum</taxon>
    </lineage>
</organism>
<dbReference type="AlphaFoldDB" id="A0A7S1ZU47"/>
<name>A0A7S1ZU47_9STRA</name>
<protein>
    <recommendedName>
        <fullName evidence="4">Calmodulin-lysine N-methyltransferase</fullName>
    </recommendedName>
</protein>
<dbReference type="InterPro" id="IPR019410">
    <property type="entry name" value="Methyltransf_16"/>
</dbReference>
<sequence length="439" mass="48544">MPFSSSIQPSKSSICIHLNSYLFAVVIALIIFPFHVACLSLTASNGITSSRTSLLRSRIPYAQKEKEESSSSGPIIGWVLEKKIPSKKTLEFSIHWCHHGIDEGGGEGDPKPPLQVSLPLYDEDDEEGGGLSSYLWPSGIVGSILFTSPLYRSFFQHKRILELGSGLGLSGMVASAASGNVAKCVLTDRDEYTVRLLNDTILRNTKKHEKSTITPWGKCDLSASIIDWRDFSGGALRDVETASPTRQSFDAVLGTDVAYYHHLIRPLMDVSRYHLKQKSGTSSSDSNDNNNDSDEKNRVDATSECGAGVLCIVGQANRESQWDLYNNIQSGSYNQITDEHEGPWDGSTCLLLYDLAVGLWEEDTASNEEEDKYNGHGTMIKRQQRASSPSLEWNPQKMEEIVPIATLLHSMDGKIHNSLIGPYDKIATKEDEKNQMMSF</sequence>
<evidence type="ECO:0008006" key="4">
    <source>
        <dbReference type="Google" id="ProtNLM"/>
    </source>
</evidence>
<gene>
    <name evidence="3" type="ORF">DBRI1063_LOCUS20742</name>
</gene>
<dbReference type="Pfam" id="PF10294">
    <property type="entry name" value="Methyltransf_16"/>
    <property type="match status" value="1"/>
</dbReference>
<dbReference type="SUPFAM" id="SSF53335">
    <property type="entry name" value="S-adenosyl-L-methionine-dependent methyltransferases"/>
    <property type="match status" value="1"/>
</dbReference>
<accession>A0A7S1ZU47</accession>
<evidence type="ECO:0000256" key="1">
    <source>
        <dbReference type="SAM" id="MobiDB-lite"/>
    </source>
</evidence>
<dbReference type="Gene3D" id="3.40.50.150">
    <property type="entry name" value="Vaccinia Virus protein VP39"/>
    <property type="match status" value="1"/>
</dbReference>
<keyword evidence="2" id="KW-0472">Membrane</keyword>
<feature type="transmembrane region" description="Helical" evidence="2">
    <location>
        <begin position="21"/>
        <end position="43"/>
    </location>
</feature>
<evidence type="ECO:0000256" key="2">
    <source>
        <dbReference type="SAM" id="Phobius"/>
    </source>
</evidence>
<feature type="region of interest" description="Disordered" evidence="1">
    <location>
        <begin position="276"/>
        <end position="299"/>
    </location>
</feature>